<dbReference type="InterPro" id="IPR009056">
    <property type="entry name" value="Cyt_c-like_dom"/>
</dbReference>
<proteinExistence type="predicted"/>
<organism evidence="7 8">
    <name type="scientific">Thalassobacter stenotrophicus</name>
    <dbReference type="NCBI Taxonomy" id="266809"/>
    <lineage>
        <taxon>Bacteria</taxon>
        <taxon>Pseudomonadati</taxon>
        <taxon>Pseudomonadota</taxon>
        <taxon>Alphaproteobacteria</taxon>
        <taxon>Rhodobacterales</taxon>
        <taxon>Roseobacteraceae</taxon>
        <taxon>Thalassobacter</taxon>
    </lineage>
</organism>
<accession>A0A0P1FIM8</accession>
<sequence length="158" mass="16603">MKIAFLAAAAIALTATGVTAEIVKPQDVAYVDGAVATSLTGTPGNAENGAVIMNKGAGNCIACHEVTALNHLPFHGEIGPMLDGVADRWSEAELRGIVANAKIMFEGSMMPSFYKTSGFTRLGDAYTGKAHPEGEVKPLLTAQEIEDVVAYLMTLKYD</sequence>
<feature type="chain" id="PRO_5006062626" evidence="5">
    <location>
        <begin position="21"/>
        <end position="158"/>
    </location>
</feature>
<gene>
    <name evidence="7" type="ORF">THS5294_01360</name>
</gene>
<dbReference type="GO" id="GO:0020037">
    <property type="term" value="F:heme binding"/>
    <property type="evidence" value="ECO:0007669"/>
    <property type="project" value="InterPro"/>
</dbReference>
<protein>
    <submittedName>
        <fullName evidence="7">Cytochrome c</fullName>
    </submittedName>
</protein>
<keyword evidence="5" id="KW-0732">Signal</keyword>
<dbReference type="SUPFAM" id="SSF46626">
    <property type="entry name" value="Cytochrome c"/>
    <property type="match status" value="1"/>
</dbReference>
<evidence type="ECO:0000256" key="5">
    <source>
        <dbReference type="SAM" id="SignalP"/>
    </source>
</evidence>
<dbReference type="GO" id="GO:0046872">
    <property type="term" value="F:metal ion binding"/>
    <property type="evidence" value="ECO:0007669"/>
    <property type="project" value="UniProtKB-KW"/>
</dbReference>
<name>A0A0P1FIM8_9RHOB</name>
<evidence type="ECO:0000259" key="6">
    <source>
        <dbReference type="PROSITE" id="PS51007"/>
    </source>
</evidence>
<keyword evidence="3 4" id="KW-0408">Iron</keyword>
<dbReference type="Gene3D" id="1.10.760.10">
    <property type="entry name" value="Cytochrome c-like domain"/>
    <property type="match status" value="1"/>
</dbReference>
<dbReference type="Proteomes" id="UP000051298">
    <property type="component" value="Unassembled WGS sequence"/>
</dbReference>
<evidence type="ECO:0000256" key="2">
    <source>
        <dbReference type="ARBA" id="ARBA00022723"/>
    </source>
</evidence>
<dbReference type="EMBL" id="CYRX01000024">
    <property type="protein sequence ID" value="CUH60071.1"/>
    <property type="molecule type" value="Genomic_DNA"/>
</dbReference>
<evidence type="ECO:0000256" key="4">
    <source>
        <dbReference type="PROSITE-ProRule" id="PRU00433"/>
    </source>
</evidence>
<dbReference type="Pfam" id="PF00034">
    <property type="entry name" value="Cytochrom_C"/>
    <property type="match status" value="1"/>
</dbReference>
<dbReference type="GO" id="GO:0009055">
    <property type="term" value="F:electron transfer activity"/>
    <property type="evidence" value="ECO:0007669"/>
    <property type="project" value="InterPro"/>
</dbReference>
<dbReference type="STRING" id="266809.PM03_14615"/>
<evidence type="ECO:0000313" key="7">
    <source>
        <dbReference type="EMBL" id="CUH60071.1"/>
    </source>
</evidence>
<reference evidence="7 8" key="1">
    <citation type="submission" date="2015-09" db="EMBL/GenBank/DDBJ databases">
        <authorList>
            <consortium name="Swine Surveillance"/>
        </authorList>
    </citation>
    <scope>NUCLEOTIDE SEQUENCE [LARGE SCALE GENOMIC DNA]</scope>
    <source>
        <strain evidence="7 8">CECT 5294</strain>
    </source>
</reference>
<feature type="domain" description="Cytochrome c" evidence="6">
    <location>
        <begin position="44"/>
        <end position="156"/>
    </location>
</feature>
<dbReference type="RefSeq" id="WP_038008171.1">
    <property type="nucleotide sequence ID" value="NZ_CYRX01000024.1"/>
</dbReference>
<evidence type="ECO:0000256" key="3">
    <source>
        <dbReference type="ARBA" id="ARBA00023004"/>
    </source>
</evidence>
<dbReference type="eggNOG" id="COG2010">
    <property type="taxonomic scope" value="Bacteria"/>
</dbReference>
<dbReference type="NCBIfam" id="TIGR04485">
    <property type="entry name" value="thiosulf_SoxX"/>
    <property type="match status" value="1"/>
</dbReference>
<dbReference type="PROSITE" id="PS51007">
    <property type="entry name" value="CYTC"/>
    <property type="match status" value="1"/>
</dbReference>
<keyword evidence="1 4" id="KW-0349">Heme</keyword>
<dbReference type="AlphaFoldDB" id="A0A0P1FIM8"/>
<dbReference type="InterPro" id="IPR030999">
    <property type="entry name" value="Thiosulf_SoxX"/>
</dbReference>
<feature type="signal peptide" evidence="5">
    <location>
        <begin position="1"/>
        <end position="20"/>
    </location>
</feature>
<evidence type="ECO:0000313" key="8">
    <source>
        <dbReference type="Proteomes" id="UP000051298"/>
    </source>
</evidence>
<keyword evidence="2 4" id="KW-0479">Metal-binding</keyword>
<evidence type="ECO:0000256" key="1">
    <source>
        <dbReference type="ARBA" id="ARBA00022617"/>
    </source>
</evidence>
<dbReference type="InterPro" id="IPR036909">
    <property type="entry name" value="Cyt_c-like_dom_sf"/>
</dbReference>